<reference evidence="1 2" key="1">
    <citation type="journal article" date="2020" name="BMC Genomics">
        <title>Intraspecific diversification of the crop wild relative Brassica cretica Lam. using demographic model selection.</title>
        <authorList>
            <person name="Kioukis A."/>
            <person name="Michalopoulou V.A."/>
            <person name="Briers L."/>
            <person name="Pirintsos S."/>
            <person name="Studholme D.J."/>
            <person name="Pavlidis P."/>
            <person name="Sarris P.F."/>
        </authorList>
    </citation>
    <scope>NUCLEOTIDE SEQUENCE [LARGE SCALE GENOMIC DNA]</scope>
    <source>
        <strain evidence="2">cv. PFS-1207/04</strain>
    </source>
</reference>
<evidence type="ECO:0000313" key="1">
    <source>
        <dbReference type="EMBL" id="KAF3497270.1"/>
    </source>
</evidence>
<evidence type="ECO:0000313" key="2">
    <source>
        <dbReference type="Proteomes" id="UP000266723"/>
    </source>
</evidence>
<dbReference type="EMBL" id="QGKV02002055">
    <property type="protein sequence ID" value="KAF3497270.1"/>
    <property type="molecule type" value="Genomic_DNA"/>
</dbReference>
<dbReference type="Proteomes" id="UP000266723">
    <property type="component" value="Unassembled WGS sequence"/>
</dbReference>
<name>A0ABQ7AI31_BRACR</name>
<organism evidence="1 2">
    <name type="scientific">Brassica cretica</name>
    <name type="common">Mustard</name>
    <dbReference type="NCBI Taxonomy" id="69181"/>
    <lineage>
        <taxon>Eukaryota</taxon>
        <taxon>Viridiplantae</taxon>
        <taxon>Streptophyta</taxon>
        <taxon>Embryophyta</taxon>
        <taxon>Tracheophyta</taxon>
        <taxon>Spermatophyta</taxon>
        <taxon>Magnoliopsida</taxon>
        <taxon>eudicotyledons</taxon>
        <taxon>Gunneridae</taxon>
        <taxon>Pentapetalae</taxon>
        <taxon>rosids</taxon>
        <taxon>malvids</taxon>
        <taxon>Brassicales</taxon>
        <taxon>Brassicaceae</taxon>
        <taxon>Brassiceae</taxon>
        <taxon>Brassica</taxon>
    </lineage>
</organism>
<accession>A0ABQ7AI31</accession>
<sequence>MNPITLLRHRLDNAICSSSASIQEKNNLKAELNTAYLEEEVFWKQKSLIQWLRSGDKNTINSILDENGVLQ</sequence>
<gene>
    <name evidence="1" type="ORF">DY000_02052360</name>
</gene>
<comment type="caution">
    <text evidence="1">The sequence shown here is derived from an EMBL/GenBank/DDBJ whole genome shotgun (WGS) entry which is preliminary data.</text>
</comment>
<proteinExistence type="predicted"/>
<keyword evidence="2" id="KW-1185">Reference proteome</keyword>
<protein>
    <submittedName>
        <fullName evidence="1">Uncharacterized protein</fullName>
    </submittedName>
</protein>